<gene>
    <name evidence="1" type="ORF">FVF75_15360</name>
</gene>
<name>A0A5D0RAB3_9RHOB</name>
<dbReference type="EMBL" id="VSIY01000015">
    <property type="protein sequence ID" value="TYB77638.1"/>
    <property type="molecule type" value="Genomic_DNA"/>
</dbReference>
<sequence>MTGTFARAAPVALDRTAPPGYPSRNRQAPGIKEDTMFRNMGFALAMTTMSASAAIAQDCIVYDPENYPGIPGQVIVDYVTGFDSFDFVNSSGQRLTDANQVIRQDRANVHKFGKIGPHDNLDGYFTTAERRQQITDADIVTWCHDGVGKPVSVPDMIFGDYFLFGIYLFHGVDGRLKLHVFPVG</sequence>
<comment type="caution">
    <text evidence="1">The sequence shown here is derived from an EMBL/GenBank/DDBJ whole genome shotgun (WGS) entry which is preliminary data.</text>
</comment>
<keyword evidence="2" id="KW-1185">Reference proteome</keyword>
<accession>A0A5D0RAB3</accession>
<dbReference type="Proteomes" id="UP000322080">
    <property type="component" value="Unassembled WGS sequence"/>
</dbReference>
<reference evidence="1 2" key="1">
    <citation type="submission" date="2019-08" db="EMBL/GenBank/DDBJ databases">
        <title>Identification of a novel species of the genus Boseongicola.</title>
        <authorList>
            <person name="Zhang X.-Q."/>
        </authorList>
    </citation>
    <scope>NUCLEOTIDE SEQUENCE [LARGE SCALE GENOMIC DNA]</scope>
    <source>
        <strain evidence="1 2">HY14</strain>
    </source>
</reference>
<evidence type="ECO:0000313" key="1">
    <source>
        <dbReference type="EMBL" id="TYB77638.1"/>
    </source>
</evidence>
<protein>
    <submittedName>
        <fullName evidence="1">Uncharacterized protein</fullName>
    </submittedName>
</protein>
<evidence type="ECO:0000313" key="2">
    <source>
        <dbReference type="Proteomes" id="UP000322080"/>
    </source>
</evidence>
<organism evidence="1 2">
    <name type="scientific">Maritimibacter fusiformis</name>
    <dbReference type="NCBI Taxonomy" id="2603819"/>
    <lineage>
        <taxon>Bacteria</taxon>
        <taxon>Pseudomonadati</taxon>
        <taxon>Pseudomonadota</taxon>
        <taxon>Alphaproteobacteria</taxon>
        <taxon>Rhodobacterales</taxon>
        <taxon>Roseobacteraceae</taxon>
        <taxon>Maritimibacter</taxon>
    </lineage>
</organism>
<proteinExistence type="predicted"/>
<dbReference type="AlphaFoldDB" id="A0A5D0RAB3"/>